<evidence type="ECO:0000313" key="2">
    <source>
        <dbReference type="EMBL" id="SHJ66202.1"/>
    </source>
</evidence>
<dbReference type="eggNOG" id="COG3108">
    <property type="taxonomic scope" value="Bacteria"/>
</dbReference>
<dbReference type="AlphaFoldDB" id="A0A1M6L4S5"/>
<protein>
    <submittedName>
        <fullName evidence="2">Peptidase M15</fullName>
    </submittedName>
</protein>
<gene>
    <name evidence="2" type="ORF">SAMN05444350_14419</name>
</gene>
<dbReference type="InterPro" id="IPR009045">
    <property type="entry name" value="Zn_M74/Hedgehog-like"/>
</dbReference>
<dbReference type="Pfam" id="PF08291">
    <property type="entry name" value="Peptidase_M15_3"/>
    <property type="match status" value="1"/>
</dbReference>
<dbReference type="SUPFAM" id="SSF55166">
    <property type="entry name" value="Hedgehog/DD-peptidase"/>
    <property type="match status" value="1"/>
</dbReference>
<dbReference type="RefSeq" id="WP_025833805.1">
    <property type="nucleotide sequence ID" value="NZ_FQZN01000044.1"/>
</dbReference>
<dbReference type="Gene3D" id="3.30.1380.10">
    <property type="match status" value="1"/>
</dbReference>
<reference evidence="3" key="1">
    <citation type="submission" date="2016-11" db="EMBL/GenBank/DDBJ databases">
        <authorList>
            <person name="Varghese N."/>
            <person name="Submissions S."/>
        </authorList>
    </citation>
    <scope>NUCLEOTIDE SEQUENCE [LARGE SCALE GENOMIC DNA]</scope>
    <source>
        <strain evidence="3">DSM 26884</strain>
    </source>
</reference>
<feature type="domain" description="Peptidase M15A C-terminal" evidence="1">
    <location>
        <begin position="6"/>
        <end position="93"/>
    </location>
</feature>
<accession>A0A1M6L4S5</accession>
<evidence type="ECO:0000259" key="1">
    <source>
        <dbReference type="Pfam" id="PF08291"/>
    </source>
</evidence>
<organism evidence="2 3">
    <name type="scientific">Bacteroides stercorirosoris</name>
    <dbReference type="NCBI Taxonomy" id="871324"/>
    <lineage>
        <taxon>Bacteria</taxon>
        <taxon>Pseudomonadati</taxon>
        <taxon>Bacteroidota</taxon>
        <taxon>Bacteroidia</taxon>
        <taxon>Bacteroidales</taxon>
        <taxon>Bacteroidaceae</taxon>
        <taxon>Bacteroides</taxon>
    </lineage>
</organism>
<evidence type="ECO:0000313" key="3">
    <source>
        <dbReference type="Proteomes" id="UP000184192"/>
    </source>
</evidence>
<sequence>MERISKNFTYEEFERSATATANNINNRMPASVKPAVRALAVNLLQPLCDAEGWNDLISSGYRCDALNKLVGGVDTSQHRKGEAADNKFYETVNGKKVMVQPIRVARAVIDLGLVFDQMILYPTFVHLSYSGTNRMQVLYNKRYKGPRL</sequence>
<name>A0A1M6L4S5_9BACE</name>
<dbReference type="GeneID" id="92714540"/>
<dbReference type="InterPro" id="IPR013230">
    <property type="entry name" value="Peptidase_M15A_C"/>
</dbReference>
<keyword evidence="3" id="KW-1185">Reference proteome</keyword>
<dbReference type="Proteomes" id="UP000184192">
    <property type="component" value="Unassembled WGS sequence"/>
</dbReference>
<proteinExistence type="predicted"/>
<dbReference type="EMBL" id="FQZN01000044">
    <property type="protein sequence ID" value="SHJ66202.1"/>
    <property type="molecule type" value="Genomic_DNA"/>
</dbReference>